<organism evidence="1 2">
    <name type="scientific">Helicobacter cetorum (strain ATCC BAA-540 / CCUG 52418 / MIT 99-5656)</name>
    <dbReference type="NCBI Taxonomy" id="1163745"/>
    <lineage>
        <taxon>Bacteria</taxon>
        <taxon>Pseudomonadati</taxon>
        <taxon>Campylobacterota</taxon>
        <taxon>Epsilonproteobacteria</taxon>
        <taxon>Campylobacterales</taxon>
        <taxon>Helicobacteraceae</taxon>
        <taxon>Helicobacter</taxon>
    </lineage>
</organism>
<dbReference type="Proteomes" id="UP000005013">
    <property type="component" value="Chromosome"/>
</dbReference>
<dbReference type="PATRIC" id="fig|1163745.3.peg.1775"/>
<protein>
    <submittedName>
        <fullName evidence="1">Uncharacterized protein</fullName>
    </submittedName>
</protein>
<keyword evidence="2" id="KW-1185">Reference proteome</keyword>
<evidence type="ECO:0000313" key="2">
    <source>
        <dbReference type="Proteomes" id="UP000005013"/>
    </source>
</evidence>
<dbReference type="AlphaFoldDB" id="I0EUN6"/>
<gene>
    <name evidence="1" type="ordered locus">HCD_08365</name>
</gene>
<reference evidence="1 2" key="1">
    <citation type="journal article" date="2013" name="PLoS ONE">
        <title>Sequence Divergence and Conservation in Genomes ofHelicobacter cetorum Strains from a Dolphin and a Whale.</title>
        <authorList>
            <person name="Kersulyte D."/>
            <person name="Rossi M."/>
            <person name="Berg D.E."/>
        </authorList>
    </citation>
    <scope>NUCLEOTIDE SEQUENCE [LARGE SCALE GENOMIC DNA]</scope>
    <source>
        <strain evidence="1 2">MIT 99-5656</strain>
    </source>
</reference>
<dbReference type="KEGG" id="hcm:HCD_08365"/>
<sequence>MIIDLNTKPITLDFKRKEVFESIEFLLDYLYLTKHNTLLEPKAFLESIKEQYKTYYNHMDKDYQKSQQQAFLHLEQRAKEVRKEIDRLSRTFLKTGNSVYGKRMIELMEQEGL</sequence>
<dbReference type="STRING" id="1163745.HCD_08365"/>
<proteinExistence type="predicted"/>
<dbReference type="RefSeq" id="WP_014660115.1">
    <property type="nucleotide sequence ID" value="NC_017735.1"/>
</dbReference>
<name>I0EUN6_HELCM</name>
<evidence type="ECO:0000313" key="1">
    <source>
        <dbReference type="EMBL" id="AFI06655.1"/>
    </source>
</evidence>
<dbReference type="EMBL" id="CP003481">
    <property type="protein sequence ID" value="AFI06655.1"/>
    <property type="molecule type" value="Genomic_DNA"/>
</dbReference>
<dbReference type="OrthoDB" id="9875967at2"/>
<dbReference type="HOGENOM" id="CLU_2129999_0_0_7"/>
<accession>I0EUN6</accession>